<dbReference type="OrthoDB" id="4822551at2"/>
<evidence type="ECO:0000256" key="3">
    <source>
        <dbReference type="ARBA" id="ARBA00022989"/>
    </source>
</evidence>
<reference evidence="8 9" key="1">
    <citation type="submission" date="2014-03" db="EMBL/GenBank/DDBJ databases">
        <title>Genomics of Bifidobacteria.</title>
        <authorList>
            <person name="Ventura M."/>
            <person name="Milani C."/>
            <person name="Lugli G.A."/>
        </authorList>
    </citation>
    <scope>NUCLEOTIDE SEQUENCE [LARGE SCALE GENOMIC DNA]</scope>
    <source>
        <strain evidence="8 9">LMG 21775</strain>
    </source>
</reference>
<dbReference type="AlphaFoldDB" id="A0A087CHL9"/>
<gene>
    <name evidence="8" type="ORF">BPSY_0561</name>
</gene>
<proteinExistence type="predicted"/>
<dbReference type="EMBL" id="JGZI01000008">
    <property type="protein sequence ID" value="KFI82769.1"/>
    <property type="molecule type" value="Genomic_DNA"/>
</dbReference>
<dbReference type="GO" id="GO:0016020">
    <property type="term" value="C:membrane"/>
    <property type="evidence" value="ECO:0007669"/>
    <property type="project" value="UniProtKB-SubCell"/>
</dbReference>
<dbReference type="Pfam" id="PF06271">
    <property type="entry name" value="RDD"/>
    <property type="match status" value="1"/>
</dbReference>
<dbReference type="PANTHER" id="PTHR36834:SF1">
    <property type="entry name" value="INTEGRAL MEMBRANE PROTEIN"/>
    <property type="match status" value="1"/>
</dbReference>
<dbReference type="Proteomes" id="UP000029050">
    <property type="component" value="Unassembled WGS sequence"/>
</dbReference>
<comment type="caution">
    <text evidence="8">The sequence shown here is derived from an EMBL/GenBank/DDBJ whole genome shotgun (WGS) entry which is preliminary data.</text>
</comment>
<keyword evidence="2 5" id="KW-0812">Transmembrane</keyword>
<name>A0A087CHL9_9BIFI</name>
<feature type="transmembrane region" description="Helical" evidence="5">
    <location>
        <begin position="205"/>
        <end position="234"/>
    </location>
</feature>
<evidence type="ECO:0000256" key="1">
    <source>
        <dbReference type="ARBA" id="ARBA00004141"/>
    </source>
</evidence>
<dbReference type="STRING" id="218140.BPSY_0561"/>
<feature type="transmembrane region" description="Helical" evidence="5">
    <location>
        <begin position="124"/>
        <end position="152"/>
    </location>
</feature>
<keyword evidence="3 5" id="KW-1133">Transmembrane helix</keyword>
<evidence type="ECO:0000256" key="2">
    <source>
        <dbReference type="ARBA" id="ARBA00022692"/>
    </source>
</evidence>
<evidence type="ECO:0000256" key="4">
    <source>
        <dbReference type="ARBA" id="ARBA00023136"/>
    </source>
</evidence>
<feature type="transmembrane region" description="Helical" evidence="5">
    <location>
        <begin position="309"/>
        <end position="338"/>
    </location>
</feature>
<feature type="transmembrane region" description="Helical" evidence="5">
    <location>
        <begin position="47"/>
        <end position="65"/>
    </location>
</feature>
<feature type="domain" description="VanZ-like" evidence="6">
    <location>
        <begin position="53"/>
        <end position="180"/>
    </location>
</feature>
<dbReference type="PANTHER" id="PTHR36834">
    <property type="entry name" value="MEMBRANE PROTEIN-RELATED"/>
    <property type="match status" value="1"/>
</dbReference>
<dbReference type="InterPro" id="IPR006976">
    <property type="entry name" value="VanZ-like"/>
</dbReference>
<dbReference type="RefSeq" id="WP_033496876.1">
    <property type="nucleotide sequence ID" value="NZ_JGZI01000008.1"/>
</dbReference>
<dbReference type="GeneID" id="98299772"/>
<organism evidence="8 9">
    <name type="scientific">Bifidobacterium psychraerophilum</name>
    <dbReference type="NCBI Taxonomy" id="218140"/>
    <lineage>
        <taxon>Bacteria</taxon>
        <taxon>Bacillati</taxon>
        <taxon>Actinomycetota</taxon>
        <taxon>Actinomycetes</taxon>
        <taxon>Bifidobacteriales</taxon>
        <taxon>Bifidobacteriaceae</taxon>
        <taxon>Bifidobacterium</taxon>
    </lineage>
</organism>
<evidence type="ECO:0000259" key="6">
    <source>
        <dbReference type="Pfam" id="PF04892"/>
    </source>
</evidence>
<feature type="transmembrane region" description="Helical" evidence="5">
    <location>
        <begin position="93"/>
        <end position="117"/>
    </location>
</feature>
<accession>A0A087CHL9</accession>
<feature type="transmembrane region" description="Helical" evidence="5">
    <location>
        <begin position="12"/>
        <end position="35"/>
    </location>
</feature>
<keyword evidence="9" id="KW-1185">Reference proteome</keyword>
<sequence length="347" mass="38275">MLGFLGYFSVSFITAVAVWPFASLLLTVPILALIYHRYHALHFTSAFSAYLVVLYLLALVCFTLWPMPDNPAAFCASHHLHAQLNPLEFLNDLSYGGLSAVLQIVMNVLFFVPLGFIMSRVFRWSFIVVLPMSFACSLLIESAQLTGVFGFFPCSYRLFDVDDLLWNTLGGVIGFLIALAFAKWVPMRSRASDAVVTQPGFIHRLVALAIDVVCIYGVSFTLGLGFVVLVVKAGTYELNGTYAFAGMTVTSQCLRMTVLAITGLAFLLFELVLPVLSRGQTLGGRFTHMTVEGKPRSGKRRAAFYAGRTITLAAVIGPWGVPMLSLGLILILLVFWLVKRQMIYDLI</sequence>
<feature type="transmembrane region" description="Helical" evidence="5">
    <location>
        <begin position="164"/>
        <end position="185"/>
    </location>
</feature>
<evidence type="ECO:0000313" key="8">
    <source>
        <dbReference type="EMBL" id="KFI82769.1"/>
    </source>
</evidence>
<evidence type="ECO:0000313" key="9">
    <source>
        <dbReference type="Proteomes" id="UP000029050"/>
    </source>
</evidence>
<dbReference type="InterPro" id="IPR053150">
    <property type="entry name" value="Teicoplanin_resist-assoc"/>
</dbReference>
<dbReference type="Pfam" id="PF04892">
    <property type="entry name" value="VanZ"/>
    <property type="match status" value="1"/>
</dbReference>
<evidence type="ECO:0000259" key="7">
    <source>
        <dbReference type="Pfam" id="PF06271"/>
    </source>
</evidence>
<feature type="transmembrane region" description="Helical" evidence="5">
    <location>
        <begin position="254"/>
        <end position="276"/>
    </location>
</feature>
<dbReference type="InterPro" id="IPR010432">
    <property type="entry name" value="RDD"/>
</dbReference>
<evidence type="ECO:0000256" key="5">
    <source>
        <dbReference type="SAM" id="Phobius"/>
    </source>
</evidence>
<comment type="subcellular location">
    <subcellularLocation>
        <location evidence="1">Membrane</location>
        <topology evidence="1">Multi-pass membrane protein</topology>
    </subcellularLocation>
</comment>
<protein>
    <submittedName>
        <fullName evidence="8">VanZ e RDD family protein</fullName>
    </submittedName>
</protein>
<keyword evidence="4 5" id="KW-0472">Membrane</keyword>
<dbReference type="eggNOG" id="COG4767">
    <property type="taxonomic scope" value="Bacteria"/>
</dbReference>
<feature type="domain" description="RDD" evidence="7">
    <location>
        <begin position="199"/>
        <end position="347"/>
    </location>
</feature>